<dbReference type="RefSeq" id="WP_015265190.1">
    <property type="nucleotide sequence ID" value="NC_019904.1"/>
</dbReference>
<evidence type="ECO:0000313" key="3">
    <source>
        <dbReference type="Proteomes" id="UP000010796"/>
    </source>
</evidence>
<dbReference type="AlphaFoldDB" id="L0FY00"/>
<organism evidence="2 3">
    <name type="scientific">Echinicola vietnamensis (strain DSM 17526 / LMG 23754 / KMM 6221)</name>
    <dbReference type="NCBI Taxonomy" id="926556"/>
    <lineage>
        <taxon>Bacteria</taxon>
        <taxon>Pseudomonadati</taxon>
        <taxon>Bacteroidota</taxon>
        <taxon>Cytophagia</taxon>
        <taxon>Cytophagales</taxon>
        <taxon>Cyclobacteriaceae</taxon>
        <taxon>Echinicola</taxon>
    </lineage>
</organism>
<dbReference type="EMBL" id="CP003346">
    <property type="protein sequence ID" value="AGA77626.1"/>
    <property type="molecule type" value="Genomic_DNA"/>
</dbReference>
<keyword evidence="1" id="KW-0472">Membrane</keyword>
<dbReference type="NCBIfam" id="TIGR03781">
    <property type="entry name" value="Bac_Flav_CT_K"/>
    <property type="match status" value="1"/>
</dbReference>
<keyword evidence="1" id="KW-0812">Transmembrane</keyword>
<dbReference type="KEGG" id="evi:Echvi_1357"/>
<keyword evidence="3" id="KW-1185">Reference proteome</keyword>
<dbReference type="OrthoDB" id="1039148at2"/>
<keyword evidence="1" id="KW-1133">Transmembrane helix</keyword>
<dbReference type="PATRIC" id="fig|926556.3.peg.1440"/>
<dbReference type="InterPro" id="IPR022276">
    <property type="entry name" value="Conjug_transposon_TraK"/>
</dbReference>
<name>L0FY00_ECHVK</name>
<accession>L0FY00</accession>
<evidence type="ECO:0000313" key="2">
    <source>
        <dbReference type="EMBL" id="AGA77626.1"/>
    </source>
</evidence>
<proteinExistence type="predicted"/>
<evidence type="ECO:0000256" key="1">
    <source>
        <dbReference type="SAM" id="Phobius"/>
    </source>
</evidence>
<feature type="transmembrane region" description="Helical" evidence="1">
    <location>
        <begin position="15"/>
        <end position="38"/>
    </location>
</feature>
<gene>
    <name evidence="2" type="ordered locus">Echvi_1357</name>
</gene>
<dbReference type="STRING" id="926556.Echvi_1357"/>
<protein>
    <submittedName>
        <fullName evidence="2">Conjugative transposon TraK protein</fullName>
    </submittedName>
</protein>
<sequence>MFKNLQNIDTAFKHIRLFAFGIMAGSILIAGFISFKAFRMVQSTQERIYILAEGKALEAFAAQRRDNIPVEARDHVKMFHHYFFTLSPDDRHIKEQVGKSLYMADGSAKAAYDNLRESGYYTRMVSANINQTIHMDSIAIDTDFHPYRFTYYGTQRIIRPTSVVTRRLVTEGRLRHVDRSDRNPHGFLIERWETLSNENLNVEKR</sequence>
<reference evidence="3" key="1">
    <citation type="submission" date="2012-02" db="EMBL/GenBank/DDBJ databases">
        <title>The complete genome of Echinicola vietnamensis DSM 17526.</title>
        <authorList>
            <person name="Lucas S."/>
            <person name="Copeland A."/>
            <person name="Lapidus A."/>
            <person name="Glavina del Rio T."/>
            <person name="Dalin E."/>
            <person name="Tice H."/>
            <person name="Bruce D."/>
            <person name="Goodwin L."/>
            <person name="Pitluck S."/>
            <person name="Peters L."/>
            <person name="Ovchinnikova G."/>
            <person name="Teshima H."/>
            <person name="Kyrpides N."/>
            <person name="Mavromatis K."/>
            <person name="Ivanova N."/>
            <person name="Brettin T."/>
            <person name="Detter J.C."/>
            <person name="Han C."/>
            <person name="Larimer F."/>
            <person name="Land M."/>
            <person name="Hauser L."/>
            <person name="Markowitz V."/>
            <person name="Cheng J.-F."/>
            <person name="Hugenholtz P."/>
            <person name="Woyke T."/>
            <person name="Wu D."/>
            <person name="Brambilla E."/>
            <person name="Klenk H.-P."/>
            <person name="Eisen J.A."/>
        </authorList>
    </citation>
    <scope>NUCLEOTIDE SEQUENCE [LARGE SCALE GENOMIC DNA]</scope>
    <source>
        <strain evidence="3">DSM 17526 / LMG 23754 / KMM 6221</strain>
    </source>
</reference>
<dbReference type="HOGENOM" id="CLU_088153_0_0_10"/>
<dbReference type="Proteomes" id="UP000010796">
    <property type="component" value="Chromosome"/>
</dbReference>
<dbReference type="eggNOG" id="COG3701">
    <property type="taxonomic scope" value="Bacteria"/>
</dbReference>